<dbReference type="EMBL" id="CP060139">
    <property type="protein sequence ID" value="QNR24973.1"/>
    <property type="molecule type" value="Genomic_DNA"/>
</dbReference>
<dbReference type="PANTHER" id="PTHR43739:SF5">
    <property type="entry name" value="EXO-ALPHA-SIALIDASE"/>
    <property type="match status" value="1"/>
</dbReference>
<organism evidence="5 6">
    <name type="scientific">Croceimicrobium hydrocarbonivorans</name>
    <dbReference type="NCBI Taxonomy" id="2761580"/>
    <lineage>
        <taxon>Bacteria</taxon>
        <taxon>Pseudomonadati</taxon>
        <taxon>Bacteroidota</taxon>
        <taxon>Flavobacteriia</taxon>
        <taxon>Flavobacteriales</taxon>
        <taxon>Owenweeksiaceae</taxon>
        <taxon>Croceimicrobium</taxon>
    </lineage>
</organism>
<keyword evidence="5" id="KW-0378">Hydrolase</keyword>
<dbReference type="InterPro" id="IPR015943">
    <property type="entry name" value="WD40/YVTN_repeat-like_dom_sf"/>
</dbReference>
<dbReference type="CDD" id="cd15482">
    <property type="entry name" value="Sialidase_non-viral"/>
    <property type="match status" value="2"/>
</dbReference>
<dbReference type="KEGG" id="chyd:H4K34_03780"/>
<dbReference type="GO" id="GO:0010411">
    <property type="term" value="P:xyloglucan metabolic process"/>
    <property type="evidence" value="ECO:0007669"/>
    <property type="project" value="TreeGrafter"/>
</dbReference>
<evidence type="ECO:0000256" key="2">
    <source>
        <dbReference type="SAM" id="Coils"/>
    </source>
</evidence>
<evidence type="ECO:0000256" key="1">
    <source>
        <dbReference type="ARBA" id="ARBA00022737"/>
    </source>
</evidence>
<feature type="chain" id="PRO_5028883403" evidence="3">
    <location>
        <begin position="20"/>
        <end position="1071"/>
    </location>
</feature>
<feature type="coiled-coil region" evidence="2">
    <location>
        <begin position="924"/>
        <end position="961"/>
    </location>
</feature>
<evidence type="ECO:0000313" key="5">
    <source>
        <dbReference type="EMBL" id="QNR24973.1"/>
    </source>
</evidence>
<accession>A0A7H0VGX5</accession>
<dbReference type="AlphaFoldDB" id="A0A7H0VGX5"/>
<sequence>MLRNKHLLLSTLLAFGLQAQDSLVDKVSLGGLSFRNIGPALTSGRIADIAVNPKNSSEYYVGVASGGLWKTSNHGTTYSPVFDSQSSYSIGCVAIDPKNPNIVWVGSGENNNQRSVPYGDGLYKSTDGGSSWKKVGLENSEHIGMIAIHPDDPNKVFVAAYGPLWSAGGDRGIYRTTDGGASWEKVLEVSENTGFNEVHFDPNNPMVLYAAAHQRRRHVWTYVSGGPESGIYKSTDGGKSWKELKKGLPSEKGRISLGLSKHNPDLLYAMVEEHGFYRSDDRGASFRKVNDYNTSGNYYVELVVDPKNPEVVYSMDTYMHVSRDGGQSWNPVPENNKHVDNHCLWINPKDTKQMIAGCDGGLYETWDSGQNWHFKPNLPVTQFYRVAVDNAEPFYNVYGGTQDNFSLGGPSQTINSRGVVNSDWYVTNTGDGFESQIDPKNPDIVYAQAQYGWLVRYDRRSGESVGIKPSPNKGEKAYRWNWDAPLLISPHNHKRLYFAANKVFRSDDRGDNWTVISPDLSQQIDRHSLKVMGKVQSVDAIAYDKSTSVYGNIVALDESPLKEGLLYIGTDDGLIQVSEDGGKNWRKISEFPGVPKNTYVNQVLADLFDENTVYALFNNHKNGDFKPYVLKSTDKGATWTKINANLPERGSVYAMRQDHINKDLLFIGTEFGVQFSINGGKSWRALSAGLPTIAIRDLDIQRRENDLVLASFGRGFYILDDYSALRELSESNLQNEAHLFPTKTTKLFFEASPLGYGQKGFMGASYYTAPNPKREVCFNLYIKDLKKGLKAKRKDIESKANKEGKDIVYPSLERLKAENDEESTYLLFVIMDNEDKEIRRFTSRPSKGINRYYWDGTLGNRAYANSRGEPFTSAGSANLAAPGTYQVEVFISENGTLRPLNVKQSFQIEWLNNNTFKASDYNKLHEFQDSLETIRREIVALNQLHSKLEKRTKELKALARNTPGAPLTILNDLQKIEQDLDVLTVKLGGDQIREKYNFETAPGLMQRLSSAVWNSYATSSAPTGEQRKNLRILNQERLPLETEIKRIEKELKNFYSILLNSGAPYLDGEMD</sequence>
<dbReference type="SUPFAM" id="SSF50939">
    <property type="entry name" value="Sialidases"/>
    <property type="match status" value="2"/>
</dbReference>
<keyword evidence="1" id="KW-0677">Repeat</keyword>
<evidence type="ECO:0000259" key="4">
    <source>
        <dbReference type="Pfam" id="PF15902"/>
    </source>
</evidence>
<feature type="signal peptide" evidence="3">
    <location>
        <begin position="1"/>
        <end position="19"/>
    </location>
</feature>
<dbReference type="Gene3D" id="2.130.10.10">
    <property type="entry name" value="YVTN repeat-like/Quinoprotein amine dehydrogenase"/>
    <property type="match status" value="5"/>
</dbReference>
<keyword evidence="6" id="KW-1185">Reference proteome</keyword>
<evidence type="ECO:0000256" key="3">
    <source>
        <dbReference type="SAM" id="SignalP"/>
    </source>
</evidence>
<dbReference type="InterPro" id="IPR052025">
    <property type="entry name" value="Xyloglucanase_GH74"/>
</dbReference>
<gene>
    <name evidence="5" type="ORF">H4K34_03780</name>
</gene>
<proteinExistence type="predicted"/>
<name>A0A7H0VGX5_9FLAO</name>
<protein>
    <submittedName>
        <fullName evidence="5">Glycosyl hydrolase</fullName>
    </submittedName>
</protein>
<keyword evidence="2" id="KW-0175">Coiled coil</keyword>
<dbReference type="PANTHER" id="PTHR43739">
    <property type="entry name" value="XYLOGLUCANASE (EUROFUNG)"/>
    <property type="match status" value="1"/>
</dbReference>
<dbReference type="InterPro" id="IPR036278">
    <property type="entry name" value="Sialidase_sf"/>
</dbReference>
<reference evidence="5 6" key="1">
    <citation type="submission" date="2020-08" db="EMBL/GenBank/DDBJ databases">
        <title>Croceimicrobium hydrocarbonivorans gen. nov., sp. nov., a novel marine bacterium isolated from a bacterial consortium that degrades polyethylene terephthalate.</title>
        <authorList>
            <person name="Liu R."/>
        </authorList>
    </citation>
    <scope>NUCLEOTIDE SEQUENCE [LARGE SCALE GENOMIC DNA]</scope>
    <source>
        <strain evidence="5 6">A20-9</strain>
    </source>
</reference>
<dbReference type="RefSeq" id="WP_210759500.1">
    <property type="nucleotide sequence ID" value="NZ_CP060139.1"/>
</dbReference>
<dbReference type="Proteomes" id="UP000516305">
    <property type="component" value="Chromosome"/>
</dbReference>
<keyword evidence="3" id="KW-0732">Signal</keyword>
<dbReference type="InterPro" id="IPR031778">
    <property type="entry name" value="Sortilin_N"/>
</dbReference>
<evidence type="ECO:0000313" key="6">
    <source>
        <dbReference type="Proteomes" id="UP000516305"/>
    </source>
</evidence>
<dbReference type="Pfam" id="PF15902">
    <property type="entry name" value="Sortilin-Vps10"/>
    <property type="match status" value="1"/>
</dbReference>
<dbReference type="GO" id="GO:0016787">
    <property type="term" value="F:hydrolase activity"/>
    <property type="evidence" value="ECO:0007669"/>
    <property type="project" value="UniProtKB-KW"/>
</dbReference>
<feature type="domain" description="Sortilin N-terminal" evidence="4">
    <location>
        <begin position="122"/>
        <end position="246"/>
    </location>
</feature>